<dbReference type="PANTHER" id="PTHR30146">
    <property type="entry name" value="LACI-RELATED TRANSCRIPTIONAL REPRESSOR"/>
    <property type="match status" value="1"/>
</dbReference>
<evidence type="ECO:0000259" key="4">
    <source>
        <dbReference type="PROSITE" id="PS50932"/>
    </source>
</evidence>
<dbReference type="InterPro" id="IPR028082">
    <property type="entry name" value="Peripla_BP_I"/>
</dbReference>
<dbReference type="SUPFAM" id="SSF53822">
    <property type="entry name" value="Periplasmic binding protein-like I"/>
    <property type="match status" value="1"/>
</dbReference>
<dbReference type="PROSITE" id="PS00356">
    <property type="entry name" value="HTH_LACI_1"/>
    <property type="match status" value="1"/>
</dbReference>
<organism evidence="5 6">
    <name type="scientific">Erysipelothrix inopinata</name>
    <dbReference type="NCBI Taxonomy" id="225084"/>
    <lineage>
        <taxon>Bacteria</taxon>
        <taxon>Bacillati</taxon>
        <taxon>Bacillota</taxon>
        <taxon>Erysipelotrichia</taxon>
        <taxon>Erysipelotrichales</taxon>
        <taxon>Erysipelotrichaceae</taxon>
        <taxon>Erysipelothrix</taxon>
    </lineage>
</organism>
<dbReference type="PROSITE" id="PS50932">
    <property type="entry name" value="HTH_LACI_2"/>
    <property type="match status" value="1"/>
</dbReference>
<dbReference type="InterPro" id="IPR010982">
    <property type="entry name" value="Lambda_DNA-bd_dom_sf"/>
</dbReference>
<dbReference type="InterPro" id="IPR001761">
    <property type="entry name" value="Peripla_BP/Lac1_sug-bd_dom"/>
</dbReference>
<dbReference type="Pfam" id="PF00356">
    <property type="entry name" value="LacI"/>
    <property type="match status" value="1"/>
</dbReference>
<accession>A0A7G9S0A6</accession>
<name>A0A7G9S0A6_9FIRM</name>
<keyword evidence="2 5" id="KW-0238">DNA-binding</keyword>
<gene>
    <name evidence="5" type="ORF">H9L01_02635</name>
</gene>
<feature type="domain" description="HTH lacI-type" evidence="4">
    <location>
        <begin position="4"/>
        <end position="59"/>
    </location>
</feature>
<dbReference type="EMBL" id="CP060715">
    <property type="protein sequence ID" value="QNN61281.1"/>
    <property type="molecule type" value="Genomic_DNA"/>
</dbReference>
<evidence type="ECO:0000256" key="3">
    <source>
        <dbReference type="ARBA" id="ARBA00023163"/>
    </source>
</evidence>
<dbReference type="AlphaFoldDB" id="A0A7G9S0A6"/>
<dbReference type="GO" id="GO:0003700">
    <property type="term" value="F:DNA-binding transcription factor activity"/>
    <property type="evidence" value="ECO:0007669"/>
    <property type="project" value="TreeGrafter"/>
</dbReference>
<dbReference type="SMART" id="SM00354">
    <property type="entry name" value="HTH_LACI"/>
    <property type="match status" value="1"/>
</dbReference>
<dbReference type="Pfam" id="PF00532">
    <property type="entry name" value="Peripla_BP_1"/>
    <property type="match status" value="1"/>
</dbReference>
<dbReference type="InterPro" id="IPR000843">
    <property type="entry name" value="HTH_LacI"/>
</dbReference>
<dbReference type="RefSeq" id="WP_187534483.1">
    <property type="nucleotide sequence ID" value="NZ_CBCSHU010000001.1"/>
</dbReference>
<dbReference type="CDD" id="cd06267">
    <property type="entry name" value="PBP1_LacI_sugar_binding-like"/>
    <property type="match status" value="1"/>
</dbReference>
<dbReference type="KEGG" id="eio:H9L01_02635"/>
<dbReference type="CDD" id="cd01392">
    <property type="entry name" value="HTH_LacI"/>
    <property type="match status" value="1"/>
</dbReference>
<evidence type="ECO:0000256" key="1">
    <source>
        <dbReference type="ARBA" id="ARBA00023015"/>
    </source>
</evidence>
<reference evidence="5 6" key="1">
    <citation type="submission" date="2020-08" db="EMBL/GenBank/DDBJ databases">
        <title>Genome sequence of Erysipelothrix inopinata DSM 15511T.</title>
        <authorList>
            <person name="Hyun D.-W."/>
            <person name="Bae J.-W."/>
        </authorList>
    </citation>
    <scope>NUCLEOTIDE SEQUENCE [LARGE SCALE GENOMIC DNA]</scope>
    <source>
        <strain evidence="5 6">DSM 15511</strain>
    </source>
</reference>
<proteinExistence type="predicted"/>
<dbReference type="PANTHER" id="PTHR30146:SF109">
    <property type="entry name" value="HTH-TYPE TRANSCRIPTIONAL REGULATOR GALS"/>
    <property type="match status" value="1"/>
</dbReference>
<dbReference type="GO" id="GO:0000976">
    <property type="term" value="F:transcription cis-regulatory region binding"/>
    <property type="evidence" value="ECO:0007669"/>
    <property type="project" value="TreeGrafter"/>
</dbReference>
<keyword evidence="3" id="KW-0804">Transcription</keyword>
<dbReference type="Gene3D" id="3.40.50.2300">
    <property type="match status" value="2"/>
</dbReference>
<keyword evidence="6" id="KW-1185">Reference proteome</keyword>
<dbReference type="Gene3D" id="1.10.260.40">
    <property type="entry name" value="lambda repressor-like DNA-binding domains"/>
    <property type="match status" value="1"/>
</dbReference>
<dbReference type="Proteomes" id="UP000515928">
    <property type="component" value="Chromosome"/>
</dbReference>
<evidence type="ECO:0000313" key="5">
    <source>
        <dbReference type="EMBL" id="QNN61281.1"/>
    </source>
</evidence>
<sequence length="329" mass="37520">MKKTRLIDIAKVAGVSEATVSLVLNNKPSRISQSKKDEIRKIAEEMNYRPNHLARSLSTQKSHTVGLIIPDIENPFFSTLSKQIEEIMREKGYLVFIVNSDDSFHQDIELIRELTDRQIDGLLICPSTESYSNLEQVRNFYHQIEIPFVLVDRVFEGIDFNQVSFDHEYGGYIATQYLIEEGCKEIACFTGGLTTHNGNQRYRGFEKAMNEANLKIDVNAIYDGDYRFETGYKFGKSVLEHNNIDGVFAFNDLMAYGLFKAMFETKTSSNKIKIVGYDNLKQSEMFGLPLTSVEQDINLLGNIACDQLLKQIDDENYKENTVLKPKIAA</sequence>
<protein>
    <submittedName>
        <fullName evidence="5">LacI family DNA-binding transcriptional regulator</fullName>
    </submittedName>
</protein>
<evidence type="ECO:0000313" key="6">
    <source>
        <dbReference type="Proteomes" id="UP000515928"/>
    </source>
</evidence>
<evidence type="ECO:0000256" key="2">
    <source>
        <dbReference type="ARBA" id="ARBA00023125"/>
    </source>
</evidence>
<dbReference type="SUPFAM" id="SSF47413">
    <property type="entry name" value="lambda repressor-like DNA-binding domains"/>
    <property type="match status" value="1"/>
</dbReference>
<keyword evidence="1" id="KW-0805">Transcription regulation</keyword>